<dbReference type="AlphaFoldDB" id="A0A845KIZ8"/>
<dbReference type="Proteomes" id="UP000446719">
    <property type="component" value="Unassembled WGS sequence"/>
</dbReference>
<dbReference type="EMBL" id="WWSB01000002">
    <property type="protein sequence ID" value="MZK16887.1"/>
    <property type="molecule type" value="Genomic_DNA"/>
</dbReference>
<keyword evidence="1" id="KW-0812">Transmembrane</keyword>
<reference evidence="2 3" key="1">
    <citation type="journal article" date="2019" name="Nat. Med.">
        <title>A library of human gut bacterial isolates paired with longitudinal multiomics data enables mechanistic microbiome research.</title>
        <authorList>
            <person name="Poyet M."/>
            <person name="Groussin M."/>
            <person name="Gibbons S.M."/>
            <person name="Avila-Pacheco J."/>
            <person name="Jiang X."/>
            <person name="Kearney S.M."/>
            <person name="Perrotta A.R."/>
            <person name="Berdy B."/>
            <person name="Zhao S."/>
            <person name="Lieberman T.D."/>
            <person name="Swanson P.K."/>
            <person name="Smith M."/>
            <person name="Roesemann S."/>
            <person name="Alexander J.E."/>
            <person name="Rich S.A."/>
            <person name="Livny J."/>
            <person name="Vlamakis H."/>
            <person name="Clish C."/>
            <person name="Bullock K."/>
            <person name="Deik A."/>
            <person name="Scott J."/>
            <person name="Pierce K.A."/>
            <person name="Xavier R.J."/>
            <person name="Alm E.J."/>
        </authorList>
    </citation>
    <scope>NUCLEOTIDE SEQUENCE [LARGE SCALE GENOMIC DNA]</scope>
    <source>
        <strain evidence="2 3">BIOML-A7</strain>
    </source>
</reference>
<proteinExistence type="predicted"/>
<evidence type="ECO:0000313" key="2">
    <source>
        <dbReference type="EMBL" id="MZK16887.1"/>
    </source>
</evidence>
<comment type="caution">
    <text evidence="2">The sequence shown here is derived from an EMBL/GenBank/DDBJ whole genome shotgun (WGS) entry which is preliminary data.</text>
</comment>
<sequence length="222" mass="25169">MYYKEKADVVWIYTYEGEKEAVDKERIMKILAGIITIAGIVVLAFLILDNKAEQRKVQQVAAEDEKKTQSLEYIEMEELENQDKEKQKELKAKANGNQDILITVDGIDKSLYTTVYPGVAGLESRGTFILKDGIAPGERPEDISREEFDDLVVNGWNYAYSVSMQEDNNLENWTALLDAAIGHWNECGIGTPDVYVCSATQYQEAMDVVLQERVFGVWKIIL</sequence>
<evidence type="ECO:0000256" key="1">
    <source>
        <dbReference type="SAM" id="Phobius"/>
    </source>
</evidence>
<keyword evidence="1" id="KW-0472">Membrane</keyword>
<organism evidence="2 3">
    <name type="scientific">Dorea longicatena</name>
    <dbReference type="NCBI Taxonomy" id="88431"/>
    <lineage>
        <taxon>Bacteria</taxon>
        <taxon>Bacillati</taxon>
        <taxon>Bacillota</taxon>
        <taxon>Clostridia</taxon>
        <taxon>Lachnospirales</taxon>
        <taxon>Lachnospiraceae</taxon>
        <taxon>Dorea</taxon>
    </lineage>
</organism>
<name>A0A845KIZ8_9FIRM</name>
<feature type="transmembrane region" description="Helical" evidence="1">
    <location>
        <begin position="27"/>
        <end position="48"/>
    </location>
</feature>
<evidence type="ECO:0000313" key="3">
    <source>
        <dbReference type="Proteomes" id="UP000446719"/>
    </source>
</evidence>
<protein>
    <submittedName>
        <fullName evidence="2">Uncharacterized protein</fullName>
    </submittedName>
</protein>
<gene>
    <name evidence="2" type="ORF">GT565_01875</name>
</gene>
<accession>A0A845KIZ8</accession>
<keyword evidence="1" id="KW-1133">Transmembrane helix</keyword>